<dbReference type="SUPFAM" id="SSF49503">
    <property type="entry name" value="Cupredoxins"/>
    <property type="match status" value="1"/>
</dbReference>
<evidence type="ECO:0000313" key="1">
    <source>
        <dbReference type="EMBL" id="MBL3679737.1"/>
    </source>
</evidence>
<gene>
    <name evidence="1" type="ORF">D3230_10630</name>
</gene>
<dbReference type="Gene3D" id="2.60.40.420">
    <property type="entry name" value="Cupredoxins - blue copper proteins"/>
    <property type="match status" value="1"/>
</dbReference>
<reference evidence="1 2" key="1">
    <citation type="submission" date="2018-09" db="EMBL/GenBank/DDBJ databases">
        <title>Comparative genomics of Leucobacter spp.</title>
        <authorList>
            <person name="Reis A.C."/>
            <person name="Kolvenbach B.A."/>
            <person name="Corvini P.F.X."/>
            <person name="Nunes O.C."/>
        </authorList>
    </citation>
    <scope>NUCLEOTIDE SEQUENCE [LARGE SCALE GENOMIC DNA]</scope>
    <source>
        <strain evidence="1 2">TAN 31504</strain>
    </source>
</reference>
<dbReference type="PROSITE" id="PS51318">
    <property type="entry name" value="TAT"/>
    <property type="match status" value="1"/>
</dbReference>
<comment type="caution">
    <text evidence="1">The sequence shown here is derived from an EMBL/GenBank/DDBJ whole genome shotgun (WGS) entry which is preliminary data.</text>
</comment>
<dbReference type="InterPro" id="IPR008972">
    <property type="entry name" value="Cupredoxin"/>
</dbReference>
<organism evidence="1 2">
    <name type="scientific">Leucobacter chromiireducens subsp. solipictus</name>
    <dbReference type="NCBI Taxonomy" id="398235"/>
    <lineage>
        <taxon>Bacteria</taxon>
        <taxon>Bacillati</taxon>
        <taxon>Actinomycetota</taxon>
        <taxon>Actinomycetes</taxon>
        <taxon>Micrococcales</taxon>
        <taxon>Microbacteriaceae</taxon>
        <taxon>Leucobacter</taxon>
    </lineage>
</organism>
<protein>
    <submittedName>
        <fullName evidence="1">Amicyanin</fullName>
    </submittedName>
</protein>
<evidence type="ECO:0000313" key="2">
    <source>
        <dbReference type="Proteomes" id="UP001645859"/>
    </source>
</evidence>
<accession>A0ABS1SGN1</accession>
<name>A0ABS1SGN1_9MICO</name>
<dbReference type="Proteomes" id="UP001645859">
    <property type="component" value="Unassembled WGS sequence"/>
</dbReference>
<keyword evidence="2" id="KW-1185">Reference proteome</keyword>
<proteinExistence type="predicted"/>
<dbReference type="EMBL" id="QYAC01000005">
    <property type="protein sequence ID" value="MBL3679737.1"/>
    <property type="molecule type" value="Genomic_DNA"/>
</dbReference>
<dbReference type="InterPro" id="IPR006311">
    <property type="entry name" value="TAT_signal"/>
</dbReference>
<sequence length="138" mass="14576">MDMNSETIRTVTLSRRRLLGGVAGLVGVGATAALVGCAPAGKPELVPSDDEVQAAATVRAFDNAYDPPEVEITVNQAVRWDFAGPAEHDVVADDGSFVSPLQTEGSYTHVFTEPGEYPYDCSVHPEMTGVVRVTSAQP</sequence>
<dbReference type="PANTHER" id="PTHR36507">
    <property type="entry name" value="BLL1555 PROTEIN"/>
    <property type="match status" value="1"/>
</dbReference>
<dbReference type="PANTHER" id="PTHR36507:SF1">
    <property type="entry name" value="BLL1555 PROTEIN"/>
    <property type="match status" value="1"/>
</dbReference>
<dbReference type="InterPro" id="IPR052721">
    <property type="entry name" value="ET_Amicyanin"/>
</dbReference>